<protein>
    <submittedName>
        <fullName evidence="2">DUF1275 family protein</fullName>
    </submittedName>
</protein>
<keyword evidence="1" id="KW-0812">Transmembrane</keyword>
<feature type="transmembrane region" description="Helical" evidence="1">
    <location>
        <begin position="196"/>
        <end position="214"/>
    </location>
</feature>
<gene>
    <name evidence="2" type="ORF">BST12_23750</name>
</gene>
<accession>A0A1W9ZES0</accession>
<proteinExistence type="predicted"/>
<keyword evidence="3" id="KW-1185">Reference proteome</keyword>
<sequence>MRQTKTTLPPAVFLTLANGFLDAHTYLCFAGVFANVQTANVIFFAVNLVQKHWAAALAHLWPIFAFMAGVAIAAHIKSGRIEKWLSHPLRWTMAIQAAFFVGVGFIDENVPASFITVPIASLAGMQIGLFRSIGDLNYLPVATTGNLMRLIETGYSGFIDGERGSRRGFRVYATLIGAFTVGAGFGTATTRAWGHHAIWIPAIILVVALVLVVLDERAGKTR</sequence>
<dbReference type="RefSeq" id="WP_083115697.1">
    <property type="nucleotide sequence ID" value="NZ_JACKTS010000037.1"/>
</dbReference>
<organism evidence="2 3">
    <name type="scientific">Mycobacterium angelicum</name>
    <dbReference type="NCBI Taxonomy" id="470074"/>
    <lineage>
        <taxon>Bacteria</taxon>
        <taxon>Bacillati</taxon>
        <taxon>Actinomycetota</taxon>
        <taxon>Actinomycetes</taxon>
        <taxon>Mycobacteriales</taxon>
        <taxon>Mycobacteriaceae</taxon>
        <taxon>Mycobacterium</taxon>
    </lineage>
</organism>
<dbReference type="Pfam" id="PF06912">
    <property type="entry name" value="DUF1275"/>
    <property type="match status" value="1"/>
</dbReference>
<dbReference type="AlphaFoldDB" id="A0A1W9ZES0"/>
<evidence type="ECO:0000313" key="3">
    <source>
        <dbReference type="Proteomes" id="UP000192284"/>
    </source>
</evidence>
<comment type="caution">
    <text evidence="2">The sequence shown here is derived from an EMBL/GenBank/DDBJ whole genome shotgun (WGS) entry which is preliminary data.</text>
</comment>
<name>A0A1W9ZES0_MYCAN</name>
<dbReference type="OrthoDB" id="7057004at2"/>
<dbReference type="PANTHER" id="PTHR37314">
    <property type="entry name" value="SLR0142 PROTEIN"/>
    <property type="match status" value="1"/>
</dbReference>
<evidence type="ECO:0000256" key="1">
    <source>
        <dbReference type="SAM" id="Phobius"/>
    </source>
</evidence>
<feature type="transmembrane region" description="Helical" evidence="1">
    <location>
        <begin position="53"/>
        <end position="76"/>
    </location>
</feature>
<dbReference type="InterPro" id="IPR010699">
    <property type="entry name" value="DUF1275"/>
</dbReference>
<feature type="transmembrane region" description="Helical" evidence="1">
    <location>
        <begin position="171"/>
        <end position="190"/>
    </location>
</feature>
<evidence type="ECO:0000313" key="2">
    <source>
        <dbReference type="EMBL" id="ORA13655.1"/>
    </source>
</evidence>
<dbReference type="EMBL" id="MVHE01000062">
    <property type="protein sequence ID" value="ORA13655.1"/>
    <property type="molecule type" value="Genomic_DNA"/>
</dbReference>
<reference evidence="2 3" key="1">
    <citation type="submission" date="2017-02" db="EMBL/GenBank/DDBJ databases">
        <title>The new phylogeny of genus Mycobacterium.</title>
        <authorList>
            <person name="Tortoli E."/>
            <person name="Trovato A."/>
            <person name="Cirillo D.M."/>
        </authorList>
    </citation>
    <scope>NUCLEOTIDE SEQUENCE [LARGE SCALE GENOMIC DNA]</scope>
    <source>
        <strain evidence="2 3">DSM 45057</strain>
    </source>
</reference>
<dbReference type="PANTHER" id="PTHR37314:SF4">
    <property type="entry name" value="UPF0700 TRANSMEMBRANE PROTEIN YOAK"/>
    <property type="match status" value="1"/>
</dbReference>
<feature type="transmembrane region" description="Helical" evidence="1">
    <location>
        <begin position="12"/>
        <end position="33"/>
    </location>
</feature>
<keyword evidence="1" id="KW-1133">Transmembrane helix</keyword>
<keyword evidence="1" id="KW-0472">Membrane</keyword>
<dbReference type="Proteomes" id="UP000192284">
    <property type="component" value="Unassembled WGS sequence"/>
</dbReference>